<feature type="region of interest" description="Disordered" evidence="1">
    <location>
        <begin position="81"/>
        <end position="110"/>
    </location>
</feature>
<keyword evidence="3" id="KW-1185">Reference proteome</keyword>
<proteinExistence type="predicted"/>
<name>A0ABP1FUG5_9CHLO</name>
<dbReference type="EMBL" id="CAXHTA020000009">
    <property type="protein sequence ID" value="CAL5223540.1"/>
    <property type="molecule type" value="Genomic_DNA"/>
</dbReference>
<evidence type="ECO:0000256" key="1">
    <source>
        <dbReference type="SAM" id="MobiDB-lite"/>
    </source>
</evidence>
<evidence type="ECO:0000313" key="2">
    <source>
        <dbReference type="EMBL" id="CAL5223540.1"/>
    </source>
</evidence>
<gene>
    <name evidence="2" type="primary">g6072</name>
    <name evidence="2" type="ORF">VP750_LOCUS5199</name>
</gene>
<protein>
    <submittedName>
        <fullName evidence="2">G6072 protein</fullName>
    </submittedName>
</protein>
<sequence length="161" mass="18529">MPARKCQRLVRRLRECGRGLEELQVEREEVIESNFRGDVNNVDNLDRIFGTPSTSGQPLDASVGEAIEDFMQFAEGLKHQTVQGDCRRDEAPQRRLRGHPGNMDDPQGKRRGFLSRMLAREAECSPGRRRQQQHTWQEYARDFREVCSLSCYAPNTFTAES</sequence>
<evidence type="ECO:0000313" key="3">
    <source>
        <dbReference type="Proteomes" id="UP001497392"/>
    </source>
</evidence>
<reference evidence="2 3" key="1">
    <citation type="submission" date="2024-06" db="EMBL/GenBank/DDBJ databases">
        <authorList>
            <person name="Kraege A."/>
            <person name="Thomma B."/>
        </authorList>
    </citation>
    <scope>NUCLEOTIDE SEQUENCE [LARGE SCALE GENOMIC DNA]</scope>
</reference>
<accession>A0ABP1FUG5</accession>
<dbReference type="Proteomes" id="UP001497392">
    <property type="component" value="Unassembled WGS sequence"/>
</dbReference>
<organism evidence="2 3">
    <name type="scientific">Coccomyxa viridis</name>
    <dbReference type="NCBI Taxonomy" id="1274662"/>
    <lineage>
        <taxon>Eukaryota</taxon>
        <taxon>Viridiplantae</taxon>
        <taxon>Chlorophyta</taxon>
        <taxon>core chlorophytes</taxon>
        <taxon>Trebouxiophyceae</taxon>
        <taxon>Trebouxiophyceae incertae sedis</taxon>
        <taxon>Coccomyxaceae</taxon>
        <taxon>Coccomyxa</taxon>
    </lineage>
</organism>
<comment type="caution">
    <text evidence="2">The sequence shown here is derived from an EMBL/GenBank/DDBJ whole genome shotgun (WGS) entry which is preliminary data.</text>
</comment>